<reference evidence="6 7" key="1">
    <citation type="journal article" date="2014" name="Nature">
        <title>An environmental bacterial taxon with a large and distinct metabolic repertoire.</title>
        <authorList>
            <person name="Wilson M.C."/>
            <person name="Mori T."/>
            <person name="Ruckert C."/>
            <person name="Uria A.R."/>
            <person name="Helf M.J."/>
            <person name="Takada K."/>
            <person name="Gernert C."/>
            <person name="Steffens U.A."/>
            <person name="Heycke N."/>
            <person name="Schmitt S."/>
            <person name="Rinke C."/>
            <person name="Helfrich E.J."/>
            <person name="Brachmann A.O."/>
            <person name="Gurgui C."/>
            <person name="Wakimoto T."/>
            <person name="Kracht M."/>
            <person name="Crusemann M."/>
            <person name="Hentschel U."/>
            <person name="Abe I."/>
            <person name="Matsunaga S."/>
            <person name="Kalinowski J."/>
            <person name="Takeyama H."/>
            <person name="Piel J."/>
        </authorList>
    </citation>
    <scope>NUCLEOTIDE SEQUENCE [LARGE SCALE GENOMIC DNA]</scope>
    <source>
        <strain evidence="7">TSY1</strain>
    </source>
</reference>
<comment type="caution">
    <text evidence="6">The sequence shown here is derived from an EMBL/GenBank/DDBJ whole genome shotgun (WGS) entry which is preliminary data.</text>
</comment>
<dbReference type="SUPFAM" id="SSF50022">
    <property type="entry name" value="ISP domain"/>
    <property type="match status" value="1"/>
</dbReference>
<keyword evidence="3" id="KW-0408">Iron</keyword>
<dbReference type="Gene3D" id="2.102.10.10">
    <property type="entry name" value="Rieske [2Fe-2S] iron-sulphur domain"/>
    <property type="match status" value="1"/>
</dbReference>
<dbReference type="PROSITE" id="PS51296">
    <property type="entry name" value="RIESKE"/>
    <property type="match status" value="1"/>
</dbReference>
<dbReference type="PANTHER" id="PTHR21496:SF23">
    <property type="entry name" value="3-PHENYLPROPIONATE_CINNAMIC ACID DIOXYGENASE FERREDOXIN SUBUNIT"/>
    <property type="match status" value="1"/>
</dbReference>
<name>W4LAR5_ENTF1</name>
<gene>
    <name evidence="6" type="ORF">ETSY1_33395</name>
</gene>
<dbReference type="EMBL" id="AZHW01001006">
    <property type="protein sequence ID" value="ETW94785.1"/>
    <property type="molecule type" value="Genomic_DNA"/>
</dbReference>
<keyword evidence="2" id="KW-0479">Metal-binding</keyword>
<feature type="domain" description="Rieske" evidence="5">
    <location>
        <begin position="5"/>
        <end position="100"/>
    </location>
</feature>
<accession>W4LAR5</accession>
<evidence type="ECO:0000256" key="4">
    <source>
        <dbReference type="ARBA" id="ARBA00023014"/>
    </source>
</evidence>
<keyword evidence="4" id="KW-0411">Iron-sulfur</keyword>
<evidence type="ECO:0000256" key="3">
    <source>
        <dbReference type="ARBA" id="ARBA00023004"/>
    </source>
</evidence>
<sequence>MSRRIDICTAKELAPGQRRIVDIDNGDEVLVLNVDGDYYAINNVCPHVGAALERGTVVDGVLFCPLHQWGFCLATGQSVDDDALCAQTYRVAIQDEHLYLIR</sequence>
<evidence type="ECO:0000256" key="2">
    <source>
        <dbReference type="ARBA" id="ARBA00022723"/>
    </source>
</evidence>
<proteinExistence type="predicted"/>
<evidence type="ECO:0000256" key="1">
    <source>
        <dbReference type="ARBA" id="ARBA00022714"/>
    </source>
</evidence>
<keyword evidence="7" id="KW-1185">Reference proteome</keyword>
<dbReference type="InterPro" id="IPR017941">
    <property type="entry name" value="Rieske_2Fe-2S"/>
</dbReference>
<protein>
    <recommendedName>
        <fullName evidence="5">Rieske domain-containing protein</fullName>
    </recommendedName>
</protein>
<evidence type="ECO:0000313" key="6">
    <source>
        <dbReference type="EMBL" id="ETW94785.1"/>
    </source>
</evidence>
<dbReference type="InterPro" id="IPR036922">
    <property type="entry name" value="Rieske_2Fe-2S_sf"/>
</dbReference>
<evidence type="ECO:0000313" key="7">
    <source>
        <dbReference type="Proteomes" id="UP000019141"/>
    </source>
</evidence>
<dbReference type="HOGENOM" id="CLU_055690_5_1_7"/>
<evidence type="ECO:0000259" key="5">
    <source>
        <dbReference type="PROSITE" id="PS51296"/>
    </source>
</evidence>
<dbReference type="Pfam" id="PF00355">
    <property type="entry name" value="Rieske"/>
    <property type="match status" value="1"/>
</dbReference>
<dbReference type="GO" id="GO:0046872">
    <property type="term" value="F:metal ion binding"/>
    <property type="evidence" value="ECO:0007669"/>
    <property type="project" value="UniProtKB-KW"/>
</dbReference>
<dbReference type="PANTHER" id="PTHR21496">
    <property type="entry name" value="FERREDOXIN-RELATED"/>
    <property type="match status" value="1"/>
</dbReference>
<organism evidence="6 7">
    <name type="scientific">Entotheonella factor</name>
    <dbReference type="NCBI Taxonomy" id="1429438"/>
    <lineage>
        <taxon>Bacteria</taxon>
        <taxon>Pseudomonadati</taxon>
        <taxon>Nitrospinota/Tectimicrobiota group</taxon>
        <taxon>Candidatus Tectimicrobiota</taxon>
        <taxon>Candidatus Entotheonellia</taxon>
        <taxon>Candidatus Entotheonellales</taxon>
        <taxon>Candidatus Entotheonellaceae</taxon>
        <taxon>Candidatus Entotheonella</taxon>
    </lineage>
</organism>
<keyword evidence="1" id="KW-0001">2Fe-2S</keyword>
<dbReference type="Proteomes" id="UP000019141">
    <property type="component" value="Unassembled WGS sequence"/>
</dbReference>
<dbReference type="AlphaFoldDB" id="W4LAR5"/>
<dbReference type="GO" id="GO:0051537">
    <property type="term" value="F:2 iron, 2 sulfur cluster binding"/>
    <property type="evidence" value="ECO:0007669"/>
    <property type="project" value="UniProtKB-KW"/>
</dbReference>